<dbReference type="SUPFAM" id="SSF47986">
    <property type="entry name" value="DEATH domain"/>
    <property type="match status" value="1"/>
</dbReference>
<feature type="coiled-coil region" evidence="1">
    <location>
        <begin position="179"/>
        <end position="252"/>
    </location>
</feature>
<evidence type="ECO:0000313" key="4">
    <source>
        <dbReference type="Proteomes" id="UP000749559"/>
    </source>
</evidence>
<dbReference type="Proteomes" id="UP000749559">
    <property type="component" value="Unassembled WGS sequence"/>
</dbReference>
<feature type="compositionally biased region" description="Polar residues" evidence="2">
    <location>
        <begin position="503"/>
        <end position="516"/>
    </location>
</feature>
<feature type="region of interest" description="Disordered" evidence="2">
    <location>
        <begin position="503"/>
        <end position="530"/>
    </location>
</feature>
<dbReference type="CDD" id="cd01671">
    <property type="entry name" value="CARD"/>
    <property type="match status" value="1"/>
</dbReference>
<evidence type="ECO:0000313" key="3">
    <source>
        <dbReference type="EMBL" id="CAH1792143.1"/>
    </source>
</evidence>
<dbReference type="OrthoDB" id="2505440at2759"/>
<dbReference type="InterPro" id="IPR001315">
    <property type="entry name" value="CARD"/>
</dbReference>
<evidence type="ECO:0000256" key="2">
    <source>
        <dbReference type="SAM" id="MobiDB-lite"/>
    </source>
</evidence>
<keyword evidence="4" id="KW-1185">Reference proteome</keyword>
<evidence type="ECO:0000256" key="1">
    <source>
        <dbReference type="SAM" id="Coils"/>
    </source>
</evidence>
<dbReference type="AlphaFoldDB" id="A0A8J1U423"/>
<dbReference type="PROSITE" id="PS50209">
    <property type="entry name" value="CARD"/>
    <property type="match status" value="1"/>
</dbReference>
<dbReference type="EMBL" id="CAIIXF020000008">
    <property type="protein sequence ID" value="CAH1792143.1"/>
    <property type="molecule type" value="Genomic_DNA"/>
</dbReference>
<comment type="caution">
    <text evidence="3">The sequence shown here is derived from an EMBL/GenBank/DDBJ whole genome shotgun (WGS) entry which is preliminary data.</text>
</comment>
<protein>
    <submittedName>
        <fullName evidence="3">Uncharacterized protein</fullName>
    </submittedName>
</protein>
<reference evidence="3" key="1">
    <citation type="submission" date="2022-03" db="EMBL/GenBank/DDBJ databases">
        <authorList>
            <person name="Martin C."/>
        </authorList>
    </citation>
    <scope>NUCLEOTIDE SEQUENCE</scope>
</reference>
<dbReference type="Pfam" id="PF00619">
    <property type="entry name" value="CARD"/>
    <property type="match status" value="1"/>
</dbReference>
<dbReference type="GO" id="GO:0042981">
    <property type="term" value="P:regulation of apoptotic process"/>
    <property type="evidence" value="ECO:0007669"/>
    <property type="project" value="InterPro"/>
</dbReference>
<feature type="coiled-coil region" evidence="1">
    <location>
        <begin position="370"/>
        <end position="411"/>
    </location>
</feature>
<keyword evidence="1" id="KW-0175">Coiled coil</keyword>
<feature type="region of interest" description="Disordered" evidence="2">
    <location>
        <begin position="430"/>
        <end position="461"/>
    </location>
</feature>
<gene>
    <name evidence="3" type="ORF">OFUS_LOCUS17156</name>
</gene>
<organism evidence="3 4">
    <name type="scientific">Owenia fusiformis</name>
    <name type="common">Polychaete worm</name>
    <dbReference type="NCBI Taxonomy" id="6347"/>
    <lineage>
        <taxon>Eukaryota</taxon>
        <taxon>Metazoa</taxon>
        <taxon>Spiralia</taxon>
        <taxon>Lophotrochozoa</taxon>
        <taxon>Annelida</taxon>
        <taxon>Polychaeta</taxon>
        <taxon>Sedentaria</taxon>
        <taxon>Canalipalpata</taxon>
        <taxon>Sabellida</taxon>
        <taxon>Oweniida</taxon>
        <taxon>Oweniidae</taxon>
        <taxon>Owenia</taxon>
    </lineage>
</organism>
<feature type="compositionally biased region" description="Low complexity" evidence="2">
    <location>
        <begin position="436"/>
        <end position="450"/>
    </location>
</feature>
<dbReference type="Gene3D" id="1.10.533.10">
    <property type="entry name" value="Death Domain, Fas"/>
    <property type="match status" value="1"/>
</dbReference>
<proteinExistence type="predicted"/>
<name>A0A8J1U423_OWEFU</name>
<dbReference type="InterPro" id="IPR011029">
    <property type="entry name" value="DEATH-like_dom_sf"/>
</dbReference>
<feature type="coiled-coil region" evidence="1">
    <location>
        <begin position="278"/>
        <end position="345"/>
    </location>
</feature>
<dbReference type="SMART" id="SM00114">
    <property type="entry name" value="CARD"/>
    <property type="match status" value="1"/>
</dbReference>
<accession>A0A8J1U423</accession>
<sequence length="605" mass="69773">MEKFHQKIITSLTRALQDDIVPLARFYGNLLAKEIFTDEMIDQIKTEKTTSEQNLKMLTLLKTRAGVFYKFCEVLEETSHEDLAKLLRDAEFQRREVMTTPNLQMQEFFSKHLAMNRRLCEEDKRLIITNLATKDELTQEKRALVAKVDENARLNYQVNTLHKKVTSLNEKLDTSLKVNNDNKVEVDILKLEIKQLQDDIETRDAEIKQLGKEKMDLEDRLNENTNGSPRIVKSLEQELKDQATIVETKNEQIAKLKGQLDIKQIALKEIHIQFELHKHEQEEKIKEINEKLQAVTNYKPSDNLPVDSKHMFILHMNMEFVARKIESLQKDLLEANNAIIKLQTEQEMAADMLGFDKIENNLVDTVERFMNIYKTETDDQKIKIDNLKRKLKEAKKEKLNLQSKLDELKVDGELMKNSVKLMKRKYLDSKLGTNKSRGSSASDSRSSGGDITPLPDVSKELSRITHRAKNHVLLRKSTSTPTFQDPTFGSTFPKILNLSVSQNSSIRTPKNSANSLNEKEKSRPRSRHLSIDRLTSLEEDSSAKKICVICHNKYIVFHNTESACRYHKGQYGNSELAIGKRWSCCFKADEKSVGCCKGLHRSHNE</sequence>